<dbReference type="Pfam" id="PF00400">
    <property type="entry name" value="WD40"/>
    <property type="match status" value="2"/>
</dbReference>
<dbReference type="Proteomes" id="UP000692954">
    <property type="component" value="Unassembled WGS sequence"/>
</dbReference>
<name>A0A8S1R652_9CILI</name>
<dbReference type="OrthoDB" id="308556at2759"/>
<protein>
    <submittedName>
        <fullName evidence="2">Uncharacterized protein</fullName>
    </submittedName>
</protein>
<evidence type="ECO:0000313" key="2">
    <source>
        <dbReference type="EMBL" id="CAD8122200.1"/>
    </source>
</evidence>
<proteinExistence type="predicted"/>
<reference evidence="2" key="1">
    <citation type="submission" date="2021-01" db="EMBL/GenBank/DDBJ databases">
        <authorList>
            <consortium name="Genoscope - CEA"/>
            <person name="William W."/>
        </authorList>
    </citation>
    <scope>NUCLEOTIDE SEQUENCE</scope>
</reference>
<dbReference type="PROSITE" id="PS50082">
    <property type="entry name" value="WD_REPEATS_2"/>
    <property type="match status" value="2"/>
</dbReference>
<sequence length="252" mass="30315">MSTLNFRRNTNNFVSGSYDKLIIIWQVYSNNQWYCQQKLNGHSNWILCLLLNNNDDLIISESEDNTIKFWIKQNQWVCQQTITYHTGIVFSLSLNDQQSKVISFSDDYQILLDRKWNVIQKIKVDKYGLRLCFINDNQFIFQSFCQEQMQIYEMDNKTKQYRRMNEITIKCGSNFDHYSFPQQYVKSKCLLVNKNGKSVNLMRKKENGDFIIEKSIEFDDQRIYGQLGQDREYLITWDNKSKEIQIRKCKER</sequence>
<evidence type="ECO:0000256" key="1">
    <source>
        <dbReference type="PROSITE-ProRule" id="PRU00221"/>
    </source>
</evidence>
<dbReference type="PANTHER" id="PTHR19920">
    <property type="entry name" value="WD40 PROTEIN CIAO1"/>
    <property type="match status" value="1"/>
</dbReference>
<comment type="caution">
    <text evidence="2">The sequence shown here is derived from an EMBL/GenBank/DDBJ whole genome shotgun (WGS) entry which is preliminary data.</text>
</comment>
<dbReference type="SMART" id="SM00320">
    <property type="entry name" value="WD40"/>
    <property type="match status" value="2"/>
</dbReference>
<feature type="repeat" description="WD" evidence="1">
    <location>
        <begin position="1"/>
        <end position="27"/>
    </location>
</feature>
<dbReference type="EMBL" id="CAJJDN010000137">
    <property type="protein sequence ID" value="CAD8122200.1"/>
    <property type="molecule type" value="Genomic_DNA"/>
</dbReference>
<feature type="repeat" description="WD" evidence="1">
    <location>
        <begin position="39"/>
        <end position="70"/>
    </location>
</feature>
<dbReference type="AlphaFoldDB" id="A0A8S1R652"/>
<dbReference type="PROSITE" id="PS50294">
    <property type="entry name" value="WD_REPEATS_REGION"/>
    <property type="match status" value="1"/>
</dbReference>
<dbReference type="GO" id="GO:0016226">
    <property type="term" value="P:iron-sulfur cluster assembly"/>
    <property type="evidence" value="ECO:0007669"/>
    <property type="project" value="TreeGrafter"/>
</dbReference>
<dbReference type="GO" id="GO:0097361">
    <property type="term" value="C:cytosolic [4Fe-4S] assembly targeting complex"/>
    <property type="evidence" value="ECO:0007669"/>
    <property type="project" value="TreeGrafter"/>
</dbReference>
<accession>A0A8S1R652</accession>
<keyword evidence="3" id="KW-1185">Reference proteome</keyword>
<organism evidence="2 3">
    <name type="scientific">Paramecium sonneborni</name>
    <dbReference type="NCBI Taxonomy" id="65129"/>
    <lineage>
        <taxon>Eukaryota</taxon>
        <taxon>Sar</taxon>
        <taxon>Alveolata</taxon>
        <taxon>Ciliophora</taxon>
        <taxon>Intramacronucleata</taxon>
        <taxon>Oligohymenophorea</taxon>
        <taxon>Peniculida</taxon>
        <taxon>Parameciidae</taxon>
        <taxon>Paramecium</taxon>
    </lineage>
</organism>
<evidence type="ECO:0000313" key="3">
    <source>
        <dbReference type="Proteomes" id="UP000692954"/>
    </source>
</evidence>
<dbReference type="InterPro" id="IPR001680">
    <property type="entry name" value="WD40_rpt"/>
</dbReference>
<dbReference type="PANTHER" id="PTHR19920:SF0">
    <property type="entry name" value="CYTOSOLIC IRON-SULFUR PROTEIN ASSEMBLY PROTEIN CIAO1-RELATED"/>
    <property type="match status" value="1"/>
</dbReference>
<keyword evidence="1" id="KW-0853">WD repeat</keyword>
<gene>
    <name evidence="2" type="ORF">PSON_ATCC_30995.1.T1370021</name>
</gene>